<feature type="region of interest" description="Disordered" evidence="1">
    <location>
        <begin position="126"/>
        <end position="152"/>
    </location>
</feature>
<name>A0ABS8W2K0_DATST</name>
<sequence length="152" mass="17280">MVESRFRMRKKSQKLTLENYIDFIDSNKQLDLTTANLNEIISIHGFKKAKGQKKVLADAVNTIELMDMRRSTLQEEISSDAFVSLDEAIKDLTRLSWQECCVTSLQTICFSNGVNDSFHCQEKTNASASSMPEMQPPTKKTKARSVESCYLE</sequence>
<protein>
    <recommendedName>
        <fullName evidence="2">DUF7787 domain-containing protein</fullName>
    </recommendedName>
</protein>
<comment type="caution">
    <text evidence="3">The sequence shown here is derived from an EMBL/GenBank/DDBJ whole genome shotgun (WGS) entry which is preliminary data.</text>
</comment>
<dbReference type="PANTHER" id="PTHR35096:SF8">
    <property type="entry name" value="OS03G0308600 PROTEIN"/>
    <property type="match status" value="1"/>
</dbReference>
<organism evidence="3 4">
    <name type="scientific">Datura stramonium</name>
    <name type="common">Jimsonweed</name>
    <name type="synonym">Common thornapple</name>
    <dbReference type="NCBI Taxonomy" id="4076"/>
    <lineage>
        <taxon>Eukaryota</taxon>
        <taxon>Viridiplantae</taxon>
        <taxon>Streptophyta</taxon>
        <taxon>Embryophyta</taxon>
        <taxon>Tracheophyta</taxon>
        <taxon>Spermatophyta</taxon>
        <taxon>Magnoliopsida</taxon>
        <taxon>eudicotyledons</taxon>
        <taxon>Gunneridae</taxon>
        <taxon>Pentapetalae</taxon>
        <taxon>asterids</taxon>
        <taxon>lamiids</taxon>
        <taxon>Solanales</taxon>
        <taxon>Solanaceae</taxon>
        <taxon>Solanoideae</taxon>
        <taxon>Datureae</taxon>
        <taxon>Datura</taxon>
    </lineage>
</organism>
<evidence type="ECO:0000259" key="2">
    <source>
        <dbReference type="Pfam" id="PF25042"/>
    </source>
</evidence>
<dbReference type="PANTHER" id="PTHR35096">
    <property type="entry name" value="BNAA08G28570D PROTEIN"/>
    <property type="match status" value="1"/>
</dbReference>
<accession>A0ABS8W2K0</accession>
<dbReference type="EMBL" id="JACEIK010006451">
    <property type="protein sequence ID" value="MCE2055710.1"/>
    <property type="molecule type" value="Genomic_DNA"/>
</dbReference>
<keyword evidence="4" id="KW-1185">Reference proteome</keyword>
<evidence type="ECO:0000256" key="1">
    <source>
        <dbReference type="SAM" id="MobiDB-lite"/>
    </source>
</evidence>
<dbReference type="Proteomes" id="UP000823775">
    <property type="component" value="Unassembled WGS sequence"/>
</dbReference>
<gene>
    <name evidence="3" type="ORF">HAX54_043264</name>
</gene>
<dbReference type="Pfam" id="PF25042">
    <property type="entry name" value="DUF7787"/>
    <property type="match status" value="1"/>
</dbReference>
<evidence type="ECO:0000313" key="3">
    <source>
        <dbReference type="EMBL" id="MCE2055710.1"/>
    </source>
</evidence>
<dbReference type="InterPro" id="IPR056689">
    <property type="entry name" value="DUF7787"/>
</dbReference>
<proteinExistence type="predicted"/>
<feature type="domain" description="DUF7787" evidence="2">
    <location>
        <begin position="11"/>
        <end position="67"/>
    </location>
</feature>
<evidence type="ECO:0000313" key="4">
    <source>
        <dbReference type="Proteomes" id="UP000823775"/>
    </source>
</evidence>
<reference evidence="3 4" key="1">
    <citation type="journal article" date="2021" name="BMC Genomics">
        <title>Datura genome reveals duplications of psychoactive alkaloid biosynthetic genes and high mutation rate following tissue culture.</title>
        <authorList>
            <person name="Rajewski A."/>
            <person name="Carter-House D."/>
            <person name="Stajich J."/>
            <person name="Litt A."/>
        </authorList>
    </citation>
    <scope>NUCLEOTIDE SEQUENCE [LARGE SCALE GENOMIC DNA]</scope>
    <source>
        <strain evidence="3">AR-01</strain>
    </source>
</reference>